<feature type="transmembrane region" description="Helical" evidence="7">
    <location>
        <begin position="48"/>
        <end position="70"/>
    </location>
</feature>
<feature type="domain" description="ABC transmembrane type-1" evidence="9">
    <location>
        <begin position="14"/>
        <end position="294"/>
    </location>
</feature>
<dbReference type="SMART" id="SM00382">
    <property type="entry name" value="AAA"/>
    <property type="match status" value="1"/>
</dbReference>
<dbReference type="GO" id="GO:0005524">
    <property type="term" value="F:ATP binding"/>
    <property type="evidence" value="ECO:0007669"/>
    <property type="project" value="UniProtKB-KW"/>
</dbReference>
<keyword evidence="2 7" id="KW-0812">Transmembrane</keyword>
<feature type="transmembrane region" description="Helical" evidence="7">
    <location>
        <begin position="124"/>
        <end position="142"/>
    </location>
</feature>
<evidence type="ECO:0000256" key="6">
    <source>
        <dbReference type="ARBA" id="ARBA00023136"/>
    </source>
</evidence>
<dbReference type="AlphaFoldDB" id="A0A0R2INL1"/>
<accession>A0A0R2INL1</accession>
<evidence type="ECO:0000256" key="2">
    <source>
        <dbReference type="ARBA" id="ARBA00022692"/>
    </source>
</evidence>
<keyword evidence="3" id="KW-0547">Nucleotide-binding</keyword>
<keyword evidence="6 7" id="KW-0472">Membrane</keyword>
<evidence type="ECO:0000256" key="3">
    <source>
        <dbReference type="ARBA" id="ARBA00022741"/>
    </source>
</evidence>
<dbReference type="InterPro" id="IPR036640">
    <property type="entry name" value="ABC1_TM_sf"/>
</dbReference>
<keyword evidence="5 7" id="KW-1133">Transmembrane helix</keyword>
<reference evidence="10 11" key="1">
    <citation type="journal article" date="2015" name="Genome Announc.">
        <title>Expanding the biotechnology potential of lactobacilli through comparative genomics of 213 strains and associated genera.</title>
        <authorList>
            <person name="Sun Z."/>
            <person name="Harris H.M."/>
            <person name="McCann A."/>
            <person name="Guo C."/>
            <person name="Argimon S."/>
            <person name="Zhang W."/>
            <person name="Yang X."/>
            <person name="Jeffery I.B."/>
            <person name="Cooney J.C."/>
            <person name="Kagawa T.F."/>
            <person name="Liu W."/>
            <person name="Song Y."/>
            <person name="Salvetti E."/>
            <person name="Wrobel A."/>
            <person name="Rasinkangas P."/>
            <person name="Parkhill J."/>
            <person name="Rea M.C."/>
            <person name="O'Sullivan O."/>
            <person name="Ritari J."/>
            <person name="Douillard F.P."/>
            <person name="Paul Ross R."/>
            <person name="Yang R."/>
            <person name="Briner A.E."/>
            <person name="Felis G.E."/>
            <person name="de Vos W.M."/>
            <person name="Barrangou R."/>
            <person name="Klaenhammer T.R."/>
            <person name="Caufield P.W."/>
            <person name="Cui Y."/>
            <person name="Zhang H."/>
            <person name="O'Toole P.W."/>
        </authorList>
    </citation>
    <scope>NUCLEOTIDE SEQUENCE [LARGE SCALE GENOMIC DNA]</scope>
    <source>
        <strain evidence="10 11">DSM 17757</strain>
    </source>
</reference>
<comment type="caution">
    <text evidence="10">The sequence shown here is derived from an EMBL/GenBank/DDBJ whole genome shotgun (WGS) entry which is preliminary data.</text>
</comment>
<dbReference type="GO" id="GO:0016887">
    <property type="term" value="F:ATP hydrolysis activity"/>
    <property type="evidence" value="ECO:0007669"/>
    <property type="project" value="InterPro"/>
</dbReference>
<evidence type="ECO:0000256" key="5">
    <source>
        <dbReference type="ARBA" id="ARBA00022989"/>
    </source>
</evidence>
<dbReference type="OrthoDB" id="95687at2"/>
<keyword evidence="4 10" id="KW-0067">ATP-binding</keyword>
<dbReference type="Proteomes" id="UP000051568">
    <property type="component" value="Unassembled WGS sequence"/>
</dbReference>
<dbReference type="GO" id="GO:0015421">
    <property type="term" value="F:ABC-type oligopeptide transporter activity"/>
    <property type="evidence" value="ECO:0007669"/>
    <property type="project" value="TreeGrafter"/>
</dbReference>
<dbReference type="Gene3D" id="3.40.50.300">
    <property type="entry name" value="P-loop containing nucleotide triphosphate hydrolases"/>
    <property type="match status" value="1"/>
</dbReference>
<dbReference type="STRING" id="319652.IV80_GL001520"/>
<evidence type="ECO:0000259" key="8">
    <source>
        <dbReference type="PROSITE" id="PS50893"/>
    </source>
</evidence>
<dbReference type="GO" id="GO:0005886">
    <property type="term" value="C:plasma membrane"/>
    <property type="evidence" value="ECO:0007669"/>
    <property type="project" value="UniProtKB-SubCell"/>
</dbReference>
<dbReference type="Pfam" id="PF00664">
    <property type="entry name" value="ABC_membrane"/>
    <property type="match status" value="1"/>
</dbReference>
<evidence type="ECO:0000313" key="10">
    <source>
        <dbReference type="EMBL" id="KRN66270.1"/>
    </source>
</evidence>
<dbReference type="PANTHER" id="PTHR43394:SF1">
    <property type="entry name" value="ATP-BINDING CASSETTE SUB-FAMILY B MEMBER 10, MITOCHONDRIAL"/>
    <property type="match status" value="1"/>
</dbReference>
<evidence type="ECO:0000256" key="7">
    <source>
        <dbReference type="SAM" id="Phobius"/>
    </source>
</evidence>
<dbReference type="InterPro" id="IPR003439">
    <property type="entry name" value="ABC_transporter-like_ATP-bd"/>
</dbReference>
<evidence type="ECO:0000313" key="11">
    <source>
        <dbReference type="Proteomes" id="UP000051568"/>
    </source>
</evidence>
<dbReference type="Pfam" id="PF00005">
    <property type="entry name" value="ABC_tran"/>
    <property type="match status" value="1"/>
</dbReference>
<dbReference type="SUPFAM" id="SSF52540">
    <property type="entry name" value="P-loop containing nucleoside triphosphate hydrolases"/>
    <property type="match status" value="1"/>
</dbReference>
<dbReference type="SUPFAM" id="SSF90123">
    <property type="entry name" value="ABC transporter transmembrane region"/>
    <property type="match status" value="1"/>
</dbReference>
<dbReference type="CDD" id="cd03228">
    <property type="entry name" value="ABCC_MRP_Like"/>
    <property type="match status" value="1"/>
</dbReference>
<feature type="domain" description="ABC transporter" evidence="8">
    <location>
        <begin position="326"/>
        <end position="533"/>
    </location>
</feature>
<dbReference type="InterPro" id="IPR003593">
    <property type="entry name" value="AAA+_ATPase"/>
</dbReference>
<proteinExistence type="predicted"/>
<evidence type="ECO:0000259" key="9">
    <source>
        <dbReference type="PROSITE" id="PS50929"/>
    </source>
</evidence>
<dbReference type="InterPro" id="IPR011527">
    <property type="entry name" value="ABC1_TM_dom"/>
</dbReference>
<feature type="transmembrane region" description="Helical" evidence="7">
    <location>
        <begin position="237"/>
        <end position="259"/>
    </location>
</feature>
<organism evidence="10 11">
    <name type="scientific">Pediococcus cellicola</name>
    <dbReference type="NCBI Taxonomy" id="319652"/>
    <lineage>
        <taxon>Bacteria</taxon>
        <taxon>Bacillati</taxon>
        <taxon>Bacillota</taxon>
        <taxon>Bacilli</taxon>
        <taxon>Lactobacillales</taxon>
        <taxon>Lactobacillaceae</taxon>
        <taxon>Pediococcus</taxon>
    </lineage>
</organism>
<dbReference type="InterPro" id="IPR027417">
    <property type="entry name" value="P-loop_NTPase"/>
</dbReference>
<name>A0A0R2INL1_9LACO</name>
<dbReference type="PROSITE" id="PS50929">
    <property type="entry name" value="ABC_TM1F"/>
    <property type="match status" value="1"/>
</dbReference>
<protein>
    <submittedName>
        <fullName evidence="10">ABC transporter ATP-binding membrane spanning permease-possible multidrug resistance</fullName>
    </submittedName>
</protein>
<keyword evidence="11" id="KW-1185">Reference proteome</keyword>
<feature type="transmembrane region" description="Helical" evidence="7">
    <location>
        <begin position="12"/>
        <end position="32"/>
    </location>
</feature>
<dbReference type="RefSeq" id="WP_057751037.1">
    <property type="nucleotide sequence ID" value="NZ_BJVH01000005.1"/>
</dbReference>
<dbReference type="PROSITE" id="PS50893">
    <property type="entry name" value="ABC_TRANSPORTER_2"/>
    <property type="match status" value="1"/>
</dbReference>
<evidence type="ECO:0000256" key="4">
    <source>
        <dbReference type="ARBA" id="ARBA00022840"/>
    </source>
</evidence>
<evidence type="ECO:0000256" key="1">
    <source>
        <dbReference type="ARBA" id="ARBA00004651"/>
    </source>
</evidence>
<dbReference type="PROSITE" id="PS00211">
    <property type="entry name" value="ABC_TRANSPORTER_1"/>
    <property type="match status" value="1"/>
</dbReference>
<comment type="subcellular location">
    <subcellularLocation>
        <location evidence="1">Cell membrane</location>
        <topology evidence="1">Multi-pass membrane protein</topology>
    </subcellularLocation>
</comment>
<dbReference type="InterPro" id="IPR039421">
    <property type="entry name" value="Type_1_exporter"/>
</dbReference>
<feature type="transmembrane region" description="Helical" evidence="7">
    <location>
        <begin position="148"/>
        <end position="165"/>
    </location>
</feature>
<dbReference type="PANTHER" id="PTHR43394">
    <property type="entry name" value="ATP-DEPENDENT PERMEASE MDL1, MITOCHONDRIAL"/>
    <property type="match status" value="1"/>
</dbReference>
<dbReference type="Gene3D" id="1.20.1560.10">
    <property type="entry name" value="ABC transporter type 1, transmembrane domain"/>
    <property type="match status" value="1"/>
</dbReference>
<gene>
    <name evidence="10" type="ORF">IV80_GL001520</name>
</gene>
<dbReference type="EMBL" id="JQBR01000005">
    <property type="protein sequence ID" value="KRN66270.1"/>
    <property type="molecule type" value="Genomic_DNA"/>
</dbReference>
<dbReference type="InterPro" id="IPR017871">
    <property type="entry name" value="ABC_transporter-like_CS"/>
</dbReference>
<sequence>MNKYLKRNWQQVTLLIFLMAVTEFFTVLASVFNANSLNALVAHNLKNFFYQIIFLLLMWLGVISFTYLVINYTQVVIQDIDISIRHHITQKIEKLSYETFHSKNTGAYVAWLNNDITIINESGLQSLFIVIESIFGVIFALITLTAYHWSLTVTAIVMAFIIILAPKIMDHRLQKSNEVLTKENEQFVSQVEDVLSGFNFLYALFALPMVSKHVRQASLDLKKANVHLTKTQSIVQVIGFTGNVLSQVLLIGLSGFLALHGFVKIGTLMAVGALAGNVFNNLGNMSTYLGSMRGVKPLFSKYDRLLASDESRTPKSTAIKSSETAIQATNVSFKYQDKPIIQNFSYTFLAKKKYLILGASGTGKSTLLKLIAGYHTHYTGTLSLFGKHYQELSQQTILSRILYLDQQPRLLNTTVRQNLQLLDHFPEDSLSQVLLETNLISSLKEAGKFLETHVGEDGVNLSGGQKQRLALARGLLRHNIKIILMDESTSSVDAKTAAKIEADLLTNTNLTVIMVSHTLHQENMKLFDDIIKM</sequence>
<dbReference type="PATRIC" id="fig|319652.3.peg.1540"/>